<sequence length="171" mass="19337">MFYFCAPCSFVVHPKCTSLPSIEQPLTLETEIHDHPLTLMQKSFPFTCNACGKAGNSMFYFCNMCSFVAHLDCTSLPLVVKVIRHEHPLDLTCSIPATQSSRIVCKLCVNRVNKNYAYYYYSSCDFAAHLHGATSKENIVETFHFEDKEFSESSKTKLEYEDIGTDETNGS</sequence>
<dbReference type="EMBL" id="CM031824">
    <property type="protein sequence ID" value="KAG6625199.1"/>
    <property type="molecule type" value="Genomic_DNA"/>
</dbReference>
<reference evidence="3" key="1">
    <citation type="submission" date="2020-12" db="EMBL/GenBank/DDBJ databases">
        <title>WGS assembly of Carya illinoinensis cv. Pawnee.</title>
        <authorList>
            <person name="Platts A."/>
            <person name="Shu S."/>
            <person name="Wright S."/>
            <person name="Barry K."/>
            <person name="Edger P."/>
            <person name="Pires J.C."/>
            <person name="Schmutz J."/>
        </authorList>
    </citation>
    <scope>NUCLEOTIDE SEQUENCE</scope>
    <source>
        <tissue evidence="3">Leaf</tissue>
    </source>
</reference>
<dbReference type="PANTHER" id="PTHR32410">
    <property type="entry name" value="CYSTEINE/HISTIDINE-RICH C1 DOMAIN FAMILY PROTEIN"/>
    <property type="match status" value="1"/>
</dbReference>
<keyword evidence="4" id="KW-1185">Reference proteome</keyword>
<gene>
    <name evidence="3" type="ORF">CIPAW_16G080000</name>
</gene>
<evidence type="ECO:0000259" key="2">
    <source>
        <dbReference type="Pfam" id="PF03107"/>
    </source>
</evidence>
<evidence type="ECO:0000313" key="3">
    <source>
        <dbReference type="EMBL" id="KAG6625199.1"/>
    </source>
</evidence>
<keyword evidence="1" id="KW-0677">Repeat</keyword>
<proteinExistence type="predicted"/>
<dbReference type="InterPro" id="IPR004146">
    <property type="entry name" value="DC1"/>
</dbReference>
<dbReference type="AlphaFoldDB" id="A0A8T1N2F7"/>
<dbReference type="PANTHER" id="PTHR32410:SF163">
    <property type="entry name" value="DC1 DOMAIN-CONTAINING PROTEIN"/>
    <property type="match status" value="1"/>
</dbReference>
<evidence type="ECO:0000313" key="4">
    <source>
        <dbReference type="Proteomes" id="UP000811609"/>
    </source>
</evidence>
<comment type="caution">
    <text evidence="3">The sequence shown here is derived from an EMBL/GenBank/DDBJ whole genome shotgun (WGS) entry which is preliminary data.</text>
</comment>
<feature type="domain" description="DC1" evidence="2">
    <location>
        <begin position="32"/>
        <end position="73"/>
    </location>
</feature>
<protein>
    <recommendedName>
        <fullName evidence="2">DC1 domain-containing protein</fullName>
    </recommendedName>
</protein>
<dbReference type="Proteomes" id="UP000811609">
    <property type="component" value="Chromosome 16"/>
</dbReference>
<dbReference type="Pfam" id="PF03107">
    <property type="entry name" value="C1_2"/>
    <property type="match status" value="1"/>
</dbReference>
<evidence type="ECO:0000256" key="1">
    <source>
        <dbReference type="ARBA" id="ARBA00022737"/>
    </source>
</evidence>
<organism evidence="3 4">
    <name type="scientific">Carya illinoinensis</name>
    <name type="common">Pecan</name>
    <dbReference type="NCBI Taxonomy" id="32201"/>
    <lineage>
        <taxon>Eukaryota</taxon>
        <taxon>Viridiplantae</taxon>
        <taxon>Streptophyta</taxon>
        <taxon>Embryophyta</taxon>
        <taxon>Tracheophyta</taxon>
        <taxon>Spermatophyta</taxon>
        <taxon>Magnoliopsida</taxon>
        <taxon>eudicotyledons</taxon>
        <taxon>Gunneridae</taxon>
        <taxon>Pentapetalae</taxon>
        <taxon>rosids</taxon>
        <taxon>fabids</taxon>
        <taxon>Fagales</taxon>
        <taxon>Juglandaceae</taxon>
        <taxon>Carya</taxon>
    </lineage>
</organism>
<name>A0A8T1N2F7_CARIL</name>
<accession>A0A8T1N2F7</accession>
<dbReference type="InterPro" id="IPR053192">
    <property type="entry name" value="Vacuole_Formation_Reg"/>
</dbReference>